<dbReference type="InterPro" id="IPR001005">
    <property type="entry name" value="SANT/Myb"/>
</dbReference>
<feature type="region of interest" description="Disordered" evidence="2">
    <location>
        <begin position="199"/>
        <end position="220"/>
    </location>
</feature>
<organism evidence="5 6">
    <name type="scientific">Baia soyae</name>
    <dbReference type="NCBI Taxonomy" id="1544746"/>
    <lineage>
        <taxon>Bacteria</taxon>
        <taxon>Bacillati</taxon>
        <taxon>Bacillota</taxon>
        <taxon>Bacilli</taxon>
        <taxon>Bacillales</taxon>
        <taxon>Thermoactinomycetaceae</taxon>
        <taxon>Baia</taxon>
    </lineage>
</organism>
<dbReference type="InterPro" id="IPR009057">
    <property type="entry name" value="Homeodomain-like_sf"/>
</dbReference>
<keyword evidence="1" id="KW-0175">Coiled coil</keyword>
<dbReference type="SUPFAM" id="SSF46689">
    <property type="entry name" value="Homeodomain-like"/>
    <property type="match status" value="1"/>
</dbReference>
<evidence type="ECO:0000313" key="6">
    <source>
        <dbReference type="Proteomes" id="UP000294746"/>
    </source>
</evidence>
<dbReference type="AlphaFoldDB" id="A0A4R2SC99"/>
<protein>
    <submittedName>
        <fullName evidence="5">Prespore-specific regulator</fullName>
    </submittedName>
</protein>
<dbReference type="EMBL" id="SLXV01000002">
    <property type="protein sequence ID" value="TCP70446.1"/>
    <property type="molecule type" value="Genomic_DNA"/>
</dbReference>
<evidence type="ECO:0000256" key="2">
    <source>
        <dbReference type="SAM" id="MobiDB-lite"/>
    </source>
</evidence>
<dbReference type="OrthoDB" id="2845592at2"/>
<dbReference type="InterPro" id="IPR017930">
    <property type="entry name" value="Myb_dom"/>
</dbReference>
<evidence type="ECO:0000259" key="4">
    <source>
        <dbReference type="PROSITE" id="PS51294"/>
    </source>
</evidence>
<dbReference type="PANTHER" id="PTHR41302:SF2">
    <property type="entry name" value="PRESPORE SPECIFIC TRANSCRIPTIONAL ACTIVATOR RSFA"/>
    <property type="match status" value="1"/>
</dbReference>
<feature type="coiled-coil region" evidence="1">
    <location>
        <begin position="117"/>
        <end position="179"/>
    </location>
</feature>
<evidence type="ECO:0000256" key="1">
    <source>
        <dbReference type="SAM" id="Coils"/>
    </source>
</evidence>
<evidence type="ECO:0000313" key="5">
    <source>
        <dbReference type="EMBL" id="TCP70446.1"/>
    </source>
</evidence>
<dbReference type="Pfam" id="PF13921">
    <property type="entry name" value="Myb_DNA-bind_6"/>
    <property type="match status" value="1"/>
</dbReference>
<dbReference type="PROSITE" id="PS51294">
    <property type="entry name" value="HTH_MYB"/>
    <property type="match status" value="1"/>
</dbReference>
<proteinExistence type="predicted"/>
<dbReference type="NCBIfam" id="TIGR02894">
    <property type="entry name" value="DNA_bind_RsfA"/>
    <property type="match status" value="1"/>
</dbReference>
<feature type="region of interest" description="Disordered" evidence="2">
    <location>
        <begin position="69"/>
        <end position="95"/>
    </location>
</feature>
<dbReference type="PANTHER" id="PTHR41302">
    <property type="entry name" value="PRESPORE-SPECIFIC TRANSCRIPTIONAL REGULATOR RSFA-RELATED"/>
    <property type="match status" value="1"/>
</dbReference>
<feature type="domain" description="Myb-like" evidence="3">
    <location>
        <begin position="5"/>
        <end position="57"/>
    </location>
</feature>
<reference evidence="5 6" key="1">
    <citation type="submission" date="2019-03" db="EMBL/GenBank/DDBJ databases">
        <title>Genomic Encyclopedia of Type Strains, Phase IV (KMG-IV): sequencing the most valuable type-strain genomes for metagenomic binning, comparative biology and taxonomic classification.</title>
        <authorList>
            <person name="Goeker M."/>
        </authorList>
    </citation>
    <scope>NUCLEOTIDE SEQUENCE [LARGE SCALE GENOMIC DNA]</scope>
    <source>
        <strain evidence="5 6">DSM 46831</strain>
    </source>
</reference>
<keyword evidence="6" id="KW-1185">Reference proteome</keyword>
<dbReference type="Gene3D" id="1.10.10.60">
    <property type="entry name" value="Homeodomain-like"/>
    <property type="match status" value="1"/>
</dbReference>
<name>A0A4R2SC99_9BACL</name>
<sequence>MAVKRQDAWTTEDDLILAEITLRHIREGGTQLSAFEEVAERLGRTPAACGFRWNSAVRKQYDAAIQIAKSQRQKRSQERVRISSSPSLSHTGVNMSQSMPRIEFEEYQEGHDPVYSLDHIIRYLRQHKNEMTELKRQQKQLEKELMDREEYLARLQQENQEMKSQLNHVEKDYRMVNDDYRMLVQIMDRARKLSILSEEEEAEKSRFRMEANGNLERVDK</sequence>
<accession>A0A4R2SC99</accession>
<comment type="caution">
    <text evidence="5">The sequence shown here is derived from an EMBL/GenBank/DDBJ whole genome shotgun (WGS) entry which is preliminary data.</text>
</comment>
<dbReference type="RefSeq" id="WP_131847561.1">
    <property type="nucleotide sequence ID" value="NZ_SLXV01000002.1"/>
</dbReference>
<dbReference type="InterPro" id="IPR014243">
    <property type="entry name" value="RsfA-like"/>
</dbReference>
<gene>
    <name evidence="5" type="ORF">EDD57_10288</name>
</gene>
<evidence type="ECO:0000259" key="3">
    <source>
        <dbReference type="PROSITE" id="PS50090"/>
    </source>
</evidence>
<feature type="compositionally biased region" description="Polar residues" evidence="2">
    <location>
        <begin position="82"/>
        <end position="95"/>
    </location>
</feature>
<dbReference type="PROSITE" id="PS50090">
    <property type="entry name" value="MYB_LIKE"/>
    <property type="match status" value="1"/>
</dbReference>
<dbReference type="Proteomes" id="UP000294746">
    <property type="component" value="Unassembled WGS sequence"/>
</dbReference>
<feature type="domain" description="HTH myb-type" evidence="4">
    <location>
        <begin position="1"/>
        <end position="61"/>
    </location>
</feature>